<dbReference type="AlphaFoldDB" id="A0A378YT13"/>
<gene>
    <name evidence="1" type="ORF">NCTC1934_03913</name>
</gene>
<sequence>MAVRTAAHGRREAWTAIQKIRHGMSTRLRAG</sequence>
<keyword evidence="2" id="KW-1185">Reference proteome</keyword>
<dbReference type="EMBL" id="UGRY01000002">
    <property type="protein sequence ID" value="SUA79690.1"/>
    <property type="molecule type" value="Genomic_DNA"/>
</dbReference>
<name>A0A378YT13_9NOCA</name>
<evidence type="ECO:0000313" key="2">
    <source>
        <dbReference type="Proteomes" id="UP000255467"/>
    </source>
</evidence>
<dbReference type="Proteomes" id="UP000255467">
    <property type="component" value="Unassembled WGS sequence"/>
</dbReference>
<evidence type="ECO:0000313" key="1">
    <source>
        <dbReference type="EMBL" id="SUA79690.1"/>
    </source>
</evidence>
<organism evidence="1 2">
    <name type="scientific">Nocardia otitidiscaviarum</name>
    <dbReference type="NCBI Taxonomy" id="1823"/>
    <lineage>
        <taxon>Bacteria</taxon>
        <taxon>Bacillati</taxon>
        <taxon>Actinomycetota</taxon>
        <taxon>Actinomycetes</taxon>
        <taxon>Mycobacteriales</taxon>
        <taxon>Nocardiaceae</taxon>
        <taxon>Nocardia</taxon>
    </lineage>
</organism>
<reference evidence="1 2" key="1">
    <citation type="submission" date="2018-06" db="EMBL/GenBank/DDBJ databases">
        <authorList>
            <consortium name="Pathogen Informatics"/>
            <person name="Doyle S."/>
        </authorList>
    </citation>
    <scope>NUCLEOTIDE SEQUENCE [LARGE SCALE GENOMIC DNA]</scope>
    <source>
        <strain evidence="1 2">NCTC1934</strain>
    </source>
</reference>
<protein>
    <submittedName>
        <fullName evidence="1">Uncharacterized protein</fullName>
    </submittedName>
</protein>
<accession>A0A378YT13</accession>
<proteinExistence type="predicted"/>